<proteinExistence type="predicted"/>
<dbReference type="RefSeq" id="WP_105591830.1">
    <property type="nucleotide sequence ID" value="NZ_PDET01000003.1"/>
</dbReference>
<keyword evidence="2" id="KW-1185">Reference proteome</keyword>
<sequence length="90" mass="10901">MKEKFEVVFTTSPTSEDIYGEILFDSQILCRLIKTDDEDEEVEIEFFFDQIVLEREAERRFPLRDFMNILQEVEGELIRWLKNINHVEEI</sequence>
<dbReference type="OrthoDB" id="6959740at2"/>
<protein>
    <submittedName>
        <fullName evidence="1">Uncharacterized protein</fullName>
    </submittedName>
</protein>
<evidence type="ECO:0000313" key="2">
    <source>
        <dbReference type="Proteomes" id="UP000239181"/>
    </source>
</evidence>
<dbReference type="EMBL" id="PDET01000003">
    <property type="protein sequence ID" value="PRD16387.1"/>
    <property type="molecule type" value="Genomic_DNA"/>
</dbReference>
<gene>
    <name evidence="1" type="ORF">CQW29_06145</name>
</gene>
<dbReference type="AlphaFoldDB" id="A0A2S9IF20"/>
<name>A0A2S9IF20_9GAMM</name>
<reference evidence="1 2" key="1">
    <citation type="submission" date="2017-10" db="EMBL/GenBank/DDBJ databases">
        <title>Draft genome of two endophytic bacteria isolated from 'guarana' Paullinia cupana (Mart.) Ducke.</title>
        <authorList>
            <person name="Siqueira K.A."/>
            <person name="Liotti R.G."/>
            <person name="Mendes T.A."/>
            <person name="Soares M.A."/>
        </authorList>
    </citation>
    <scope>NUCLEOTIDE SEQUENCE [LARGE SCALE GENOMIC DNA]</scope>
    <source>
        <strain evidence="1 2">342</strain>
    </source>
</reference>
<comment type="caution">
    <text evidence="1">The sequence shown here is derived from an EMBL/GenBank/DDBJ whole genome shotgun (WGS) entry which is preliminary data.</text>
</comment>
<dbReference type="Proteomes" id="UP000239181">
    <property type="component" value="Unassembled WGS sequence"/>
</dbReference>
<accession>A0A2S9IF20</accession>
<evidence type="ECO:0000313" key="1">
    <source>
        <dbReference type="EMBL" id="PRD16387.1"/>
    </source>
</evidence>
<organism evidence="1 2">
    <name type="scientific">Pantoea coffeiphila</name>
    <dbReference type="NCBI Taxonomy" id="1465635"/>
    <lineage>
        <taxon>Bacteria</taxon>
        <taxon>Pseudomonadati</taxon>
        <taxon>Pseudomonadota</taxon>
        <taxon>Gammaproteobacteria</taxon>
        <taxon>Enterobacterales</taxon>
        <taxon>Erwiniaceae</taxon>
        <taxon>Pantoea</taxon>
    </lineage>
</organism>